<sequence length="488" mass="53739">MSTAETQKQKRKVTVIPGDGVGPECVRAAQRIIEAAGAAIEWEECEAGASVFRKGIASGVPQETIESIRRTRVVLKGPLETPVGYGEKSANVTLRKLFETYGNIRPVRELPGVPTPYSGRGIDLVVVRENVEDLYAGIEHMQTPGVAQCLKLISAKGCEKVVRLAFELARAEGRKRVHCATKSNIMKLTEGLLKRTFERISPEYPDIEAQHIIIDNCAHQLVKRPEQFDVIVTTNMNGDIISDLTSALIGGLGFAPSANIGNDVAIFEAVHGSAPKYAGKNVINPTAVILSAVLMLRHLGEFEAAAKIEHAILVTLEEGKVRTGDVVGYDRCATTTAYTDEIIANLGRKSQRHRVRDYRPIRLPQLGPEPDWVRPKTRRVVGVDLFIESSLAAEALGRGLEDLVADLPLKLKMISNRGTKVYPPTGAITDCVDHWRCRFILRDESADLTDAAIFQLLQRVSAKYRWMHLEKLQEFDGARGFTMAQGED</sequence>
<comment type="catalytic activity">
    <reaction evidence="14">
        <text>D-threo-isocitrate + NADP(+) = 2-oxoglutarate + CO2 + NADPH</text>
        <dbReference type="Rhea" id="RHEA:19629"/>
        <dbReference type="ChEBI" id="CHEBI:15562"/>
        <dbReference type="ChEBI" id="CHEBI:16526"/>
        <dbReference type="ChEBI" id="CHEBI:16810"/>
        <dbReference type="ChEBI" id="CHEBI:57783"/>
        <dbReference type="ChEBI" id="CHEBI:58349"/>
        <dbReference type="EC" id="1.1.1.42"/>
    </reaction>
</comment>
<keyword evidence="9" id="KW-0479">Metal-binding</keyword>
<evidence type="ECO:0000256" key="2">
    <source>
        <dbReference type="ARBA" id="ARBA00001946"/>
    </source>
</evidence>
<dbReference type="RefSeq" id="WP_165106747.1">
    <property type="nucleotide sequence ID" value="NZ_JAAKYA010000042.1"/>
</dbReference>
<reference evidence="20 21" key="1">
    <citation type="submission" date="2020-02" db="EMBL/GenBank/DDBJ databases">
        <title>Draft genome sequence of Limisphaera ngatamarikiensis NGM72.4T, a thermophilic Verrucomicrobia grouped in subdivision 3.</title>
        <authorList>
            <person name="Carere C.R."/>
            <person name="Steen J."/>
            <person name="Hugenholtz P."/>
            <person name="Stott M.B."/>
        </authorList>
    </citation>
    <scope>NUCLEOTIDE SEQUENCE [LARGE SCALE GENOMIC DNA]</scope>
    <source>
        <strain evidence="20 21">NGM72.4</strain>
    </source>
</reference>
<organism evidence="20 21">
    <name type="scientific">Limisphaera ngatamarikiensis</name>
    <dbReference type="NCBI Taxonomy" id="1324935"/>
    <lineage>
        <taxon>Bacteria</taxon>
        <taxon>Pseudomonadati</taxon>
        <taxon>Verrucomicrobiota</taxon>
        <taxon>Verrucomicrobiia</taxon>
        <taxon>Limisphaerales</taxon>
        <taxon>Limisphaeraceae</taxon>
        <taxon>Limisphaera</taxon>
    </lineage>
</organism>
<dbReference type="InterPro" id="IPR024084">
    <property type="entry name" value="IsoPropMal-DH-like_dom"/>
</dbReference>
<dbReference type="PROSITE" id="PS00470">
    <property type="entry name" value="IDH_IMDH"/>
    <property type="match status" value="1"/>
</dbReference>
<dbReference type="SUPFAM" id="SSF53659">
    <property type="entry name" value="Isocitrate/Isopropylmalate dehydrogenase-like"/>
    <property type="match status" value="1"/>
</dbReference>
<accession>A0A6M1RNH2</accession>
<keyword evidence="13" id="KW-0464">Manganese</keyword>
<evidence type="ECO:0000256" key="6">
    <source>
        <dbReference type="ARBA" id="ARBA00019562"/>
    </source>
</evidence>
<evidence type="ECO:0000256" key="1">
    <source>
        <dbReference type="ARBA" id="ARBA00001936"/>
    </source>
</evidence>
<evidence type="ECO:0000256" key="7">
    <source>
        <dbReference type="ARBA" id="ARBA00022435"/>
    </source>
</evidence>
<dbReference type="GO" id="GO:0006097">
    <property type="term" value="P:glyoxylate cycle"/>
    <property type="evidence" value="ECO:0007669"/>
    <property type="project" value="UniProtKB-KW"/>
</dbReference>
<comment type="cofactor">
    <cofactor evidence="2">
        <name>Mg(2+)</name>
        <dbReference type="ChEBI" id="CHEBI:18420"/>
    </cofactor>
</comment>
<comment type="caution">
    <text evidence="20">The sequence shown here is derived from an EMBL/GenBank/DDBJ whole genome shotgun (WGS) entry which is preliminary data.</text>
</comment>
<dbReference type="GO" id="GO:0000287">
    <property type="term" value="F:magnesium ion binding"/>
    <property type="evidence" value="ECO:0007669"/>
    <property type="project" value="InterPro"/>
</dbReference>
<dbReference type="Pfam" id="PF18324">
    <property type="entry name" value="Isocitrate_DH_C_bact"/>
    <property type="match status" value="1"/>
</dbReference>
<evidence type="ECO:0000256" key="14">
    <source>
        <dbReference type="ARBA" id="ARBA00023554"/>
    </source>
</evidence>
<evidence type="ECO:0000256" key="16">
    <source>
        <dbReference type="ARBA" id="ARBA00029990"/>
    </source>
</evidence>
<evidence type="ECO:0000313" key="21">
    <source>
        <dbReference type="Proteomes" id="UP000477311"/>
    </source>
</evidence>
<evidence type="ECO:0000256" key="10">
    <source>
        <dbReference type="ARBA" id="ARBA00022842"/>
    </source>
</evidence>
<evidence type="ECO:0000256" key="9">
    <source>
        <dbReference type="ARBA" id="ARBA00022723"/>
    </source>
</evidence>
<comment type="function">
    <text evidence="18">Catalyzes the oxidative decarboxylation of isocitrate to 2-oxoglutarate and carbon dioxide with the concomitant reduction of NADP(+).</text>
</comment>
<gene>
    <name evidence="20" type="ORF">G4L39_06200</name>
</gene>
<dbReference type="EMBL" id="JAAKYA010000042">
    <property type="protein sequence ID" value="NGO38987.1"/>
    <property type="molecule type" value="Genomic_DNA"/>
</dbReference>
<dbReference type="Pfam" id="PF00180">
    <property type="entry name" value="Iso_dh"/>
    <property type="match status" value="1"/>
</dbReference>
<comment type="cofactor">
    <cofactor evidence="1">
        <name>Mn(2+)</name>
        <dbReference type="ChEBI" id="CHEBI:29035"/>
    </cofactor>
</comment>
<feature type="domain" description="Isopropylmalate dehydrogenase-like" evidence="19">
    <location>
        <begin position="12"/>
        <end position="342"/>
    </location>
</feature>
<comment type="similarity">
    <text evidence="3">Belongs to the isocitrate and isopropylmalate dehydrogenases family.</text>
</comment>
<keyword evidence="8" id="KW-0816">Tricarboxylic acid cycle</keyword>
<evidence type="ECO:0000256" key="4">
    <source>
        <dbReference type="ARBA" id="ARBA00011738"/>
    </source>
</evidence>
<keyword evidence="7" id="KW-0329">Glyoxylate bypass</keyword>
<dbReference type="GO" id="GO:0006099">
    <property type="term" value="P:tricarboxylic acid cycle"/>
    <property type="evidence" value="ECO:0007669"/>
    <property type="project" value="UniProtKB-KW"/>
</dbReference>
<evidence type="ECO:0000256" key="11">
    <source>
        <dbReference type="ARBA" id="ARBA00022857"/>
    </source>
</evidence>
<comment type="subunit">
    <text evidence="4">Homodimer.</text>
</comment>
<dbReference type="EC" id="1.1.1.42" evidence="5"/>
<dbReference type="SMART" id="SM01329">
    <property type="entry name" value="Iso_dh"/>
    <property type="match status" value="1"/>
</dbReference>
<dbReference type="Proteomes" id="UP000477311">
    <property type="component" value="Unassembled WGS sequence"/>
</dbReference>
<dbReference type="InterPro" id="IPR019818">
    <property type="entry name" value="IsoCit/isopropylmalate_DH_CS"/>
</dbReference>
<keyword evidence="10" id="KW-0460">Magnesium</keyword>
<name>A0A6M1RNH2_9BACT</name>
<evidence type="ECO:0000256" key="3">
    <source>
        <dbReference type="ARBA" id="ARBA00007769"/>
    </source>
</evidence>
<evidence type="ECO:0000256" key="5">
    <source>
        <dbReference type="ARBA" id="ARBA00013013"/>
    </source>
</evidence>
<evidence type="ECO:0000256" key="12">
    <source>
        <dbReference type="ARBA" id="ARBA00023002"/>
    </source>
</evidence>
<evidence type="ECO:0000256" key="18">
    <source>
        <dbReference type="ARBA" id="ARBA00046127"/>
    </source>
</evidence>
<proteinExistence type="inferred from homology"/>
<dbReference type="GO" id="GO:0006102">
    <property type="term" value="P:isocitrate metabolic process"/>
    <property type="evidence" value="ECO:0007669"/>
    <property type="project" value="TreeGrafter"/>
</dbReference>
<dbReference type="GO" id="GO:0051287">
    <property type="term" value="F:NAD binding"/>
    <property type="evidence" value="ECO:0007669"/>
    <property type="project" value="InterPro"/>
</dbReference>
<evidence type="ECO:0000256" key="8">
    <source>
        <dbReference type="ARBA" id="ARBA00022532"/>
    </source>
</evidence>
<dbReference type="AlphaFoldDB" id="A0A6M1RNH2"/>
<protein>
    <recommendedName>
        <fullName evidence="6">Isocitrate dehydrogenase [NADP]</fullName>
        <ecNumber evidence="5">1.1.1.42</ecNumber>
    </recommendedName>
    <alternativeName>
        <fullName evidence="15">IDP</fullName>
    </alternativeName>
    <alternativeName>
        <fullName evidence="16">NADP(+)-specific ICDH</fullName>
    </alternativeName>
    <alternativeName>
        <fullName evidence="17">Oxalosuccinate decarboxylase</fullName>
    </alternativeName>
</protein>
<evidence type="ECO:0000256" key="15">
    <source>
        <dbReference type="ARBA" id="ARBA00029765"/>
    </source>
</evidence>
<evidence type="ECO:0000313" key="20">
    <source>
        <dbReference type="EMBL" id="NGO38987.1"/>
    </source>
</evidence>
<dbReference type="NCBIfam" id="NF006673">
    <property type="entry name" value="PRK09222.1"/>
    <property type="match status" value="1"/>
</dbReference>
<evidence type="ECO:0000256" key="17">
    <source>
        <dbReference type="ARBA" id="ARBA00031098"/>
    </source>
</evidence>
<dbReference type="PANTHER" id="PTHR11835:SF43">
    <property type="entry name" value="ISOPROPYLMALATE DEHYDROGENASE-LIKE DOMAIN-CONTAINING PROTEIN"/>
    <property type="match status" value="1"/>
</dbReference>
<dbReference type="Gene3D" id="3.40.718.10">
    <property type="entry name" value="Isopropylmalate Dehydrogenase"/>
    <property type="match status" value="1"/>
</dbReference>
<dbReference type="Gene3D" id="3.30.70.1570">
    <property type="match status" value="1"/>
</dbReference>
<dbReference type="GO" id="GO:0004449">
    <property type="term" value="F:isocitrate dehydrogenase (NAD+) activity"/>
    <property type="evidence" value="ECO:0007669"/>
    <property type="project" value="TreeGrafter"/>
</dbReference>
<keyword evidence="11" id="KW-0521">NADP</keyword>
<dbReference type="PANTHER" id="PTHR11835">
    <property type="entry name" value="DECARBOXYLATING DEHYDROGENASES-ISOCITRATE, ISOPROPYLMALATE, TARTRATE"/>
    <property type="match status" value="1"/>
</dbReference>
<keyword evidence="12 20" id="KW-0560">Oxidoreductase</keyword>
<evidence type="ECO:0000259" key="19">
    <source>
        <dbReference type="SMART" id="SM01329"/>
    </source>
</evidence>
<dbReference type="InterPro" id="IPR046997">
    <property type="entry name" value="Isocitrate_DH_TT1725_C_sf"/>
</dbReference>
<keyword evidence="21" id="KW-1185">Reference proteome</keyword>
<dbReference type="InterPro" id="IPR040978">
    <property type="entry name" value="Isocitrate_DH_TT1725_C"/>
</dbReference>
<evidence type="ECO:0000256" key="13">
    <source>
        <dbReference type="ARBA" id="ARBA00023211"/>
    </source>
</evidence>
<dbReference type="GO" id="GO:0004450">
    <property type="term" value="F:isocitrate dehydrogenase (NADP+) activity"/>
    <property type="evidence" value="ECO:0007669"/>
    <property type="project" value="UniProtKB-EC"/>
</dbReference>